<dbReference type="SUPFAM" id="SSF55469">
    <property type="entry name" value="FMN-dependent nitroreductase-like"/>
    <property type="match status" value="1"/>
</dbReference>
<evidence type="ECO:0000259" key="2">
    <source>
        <dbReference type="Pfam" id="PF00881"/>
    </source>
</evidence>
<protein>
    <submittedName>
        <fullName evidence="4">SagB/ThcOx family dehydrogenase</fullName>
    </submittedName>
</protein>
<dbReference type="OrthoDB" id="3723182at2"/>
<dbReference type="InterPro" id="IPR000415">
    <property type="entry name" value="Nitroreductase-like"/>
</dbReference>
<accession>A0A3A3Z4V3</accession>
<reference evidence="4 5" key="1">
    <citation type="submission" date="2018-09" db="EMBL/GenBank/DDBJ databases">
        <title>YIM 75000 draft genome.</title>
        <authorList>
            <person name="Tang S."/>
            <person name="Feng Y."/>
        </authorList>
    </citation>
    <scope>NUCLEOTIDE SEQUENCE [LARGE SCALE GENOMIC DNA]</scope>
    <source>
        <strain evidence="4 5">YIM 75000</strain>
    </source>
</reference>
<evidence type="ECO:0000313" key="5">
    <source>
        <dbReference type="Proteomes" id="UP000265614"/>
    </source>
</evidence>
<gene>
    <name evidence="4" type="ORF">D5H78_04640</name>
</gene>
<comment type="caution">
    <text evidence="4">The sequence shown here is derived from an EMBL/GenBank/DDBJ whole genome shotgun (WGS) entry which is preliminary data.</text>
</comment>
<dbReference type="GO" id="GO:0016491">
    <property type="term" value="F:oxidoreductase activity"/>
    <property type="evidence" value="ECO:0007669"/>
    <property type="project" value="InterPro"/>
</dbReference>
<dbReference type="CDD" id="cd02142">
    <property type="entry name" value="McbC_SagB-like_oxidoreductase"/>
    <property type="match status" value="1"/>
</dbReference>
<evidence type="ECO:0000313" key="4">
    <source>
        <dbReference type="EMBL" id="RJK98462.1"/>
    </source>
</evidence>
<evidence type="ECO:0000259" key="3">
    <source>
        <dbReference type="Pfam" id="PF22767"/>
    </source>
</evidence>
<sequence>MERTSPGGTAPAGPPPVQVACVRLSRFALLRTRGDRLVLESPLSGVRAVLTSARARALVAGLGAPQETSGVGGPVERQLVDTLVDAGLVEAAGPGERFPSEADPVLRQWDYHDLLAHGRVRSGSFDEPLGALYPYRGSIAPRPAVRKPPAGPVVPLHRPAWDEVAVRDPSLTAALEGRRSVRHHGREPLTLEQLGEFLWRVHRVRAHYVPDDDPGGADADEAVSRPYPSGGRAYELELYLTVSRCRGLDPGVYYHDPVAHRLVLVEGDPGPREAVLAVARRAVGSDVTPDVLVTVTSRFQRLSWKYRAIAYATTLRHTGVLYQTMYLVGTAMGLAGCALGNGDAALSARVLGLDYLEESSVGDFMLGSMPEDGGLDPGPHPGWHLGNGSDWPVRAQEQLP</sequence>
<dbReference type="EMBL" id="QZEZ01000001">
    <property type="protein sequence ID" value="RJK98462.1"/>
    <property type="molecule type" value="Genomic_DNA"/>
</dbReference>
<dbReference type="Gene3D" id="3.40.109.10">
    <property type="entry name" value="NADH Oxidase"/>
    <property type="match status" value="1"/>
</dbReference>
<dbReference type="InterPro" id="IPR052544">
    <property type="entry name" value="Bacteriocin_Proc_Enz"/>
</dbReference>
<name>A0A3A3Z4V3_9ACTN</name>
<keyword evidence="5" id="KW-1185">Reference proteome</keyword>
<proteinExistence type="predicted"/>
<evidence type="ECO:0000256" key="1">
    <source>
        <dbReference type="SAM" id="MobiDB-lite"/>
    </source>
</evidence>
<dbReference type="Proteomes" id="UP000265614">
    <property type="component" value="Unassembled WGS sequence"/>
</dbReference>
<dbReference type="Pfam" id="PF22767">
    <property type="entry name" value="ThcOx"/>
    <property type="match status" value="1"/>
</dbReference>
<feature type="domain" description="Nitroreductase" evidence="2">
    <location>
        <begin position="176"/>
        <end position="362"/>
    </location>
</feature>
<dbReference type="Pfam" id="PF00881">
    <property type="entry name" value="Nitroreductase"/>
    <property type="match status" value="1"/>
</dbReference>
<dbReference type="InterPro" id="IPR020051">
    <property type="entry name" value="SagB-type_dehydrogenase"/>
</dbReference>
<dbReference type="NCBIfam" id="TIGR03605">
    <property type="entry name" value="antibiot_sagB"/>
    <property type="match status" value="1"/>
</dbReference>
<dbReference type="InterPro" id="IPR054488">
    <property type="entry name" value="ThcOx_dom2"/>
</dbReference>
<dbReference type="InterPro" id="IPR029479">
    <property type="entry name" value="Nitroreductase"/>
</dbReference>
<feature type="domain" description="Cyanobactin oxidase ThcOx second" evidence="3">
    <location>
        <begin position="22"/>
        <end position="124"/>
    </location>
</feature>
<dbReference type="PANTHER" id="PTHR43745:SF2">
    <property type="entry name" value="NITROREDUCTASE MJ1384-RELATED"/>
    <property type="match status" value="1"/>
</dbReference>
<feature type="region of interest" description="Disordered" evidence="1">
    <location>
        <begin position="368"/>
        <end position="400"/>
    </location>
</feature>
<dbReference type="PANTHER" id="PTHR43745">
    <property type="entry name" value="NITROREDUCTASE MJ1384-RELATED"/>
    <property type="match status" value="1"/>
</dbReference>
<dbReference type="AlphaFoldDB" id="A0A3A3Z4V3"/>
<organism evidence="4 5">
    <name type="scientific">Vallicoccus soli</name>
    <dbReference type="NCBI Taxonomy" id="2339232"/>
    <lineage>
        <taxon>Bacteria</taxon>
        <taxon>Bacillati</taxon>
        <taxon>Actinomycetota</taxon>
        <taxon>Actinomycetes</taxon>
        <taxon>Motilibacterales</taxon>
        <taxon>Vallicoccaceae</taxon>
        <taxon>Vallicoccus</taxon>
    </lineage>
</organism>